<proteinExistence type="predicted"/>
<feature type="compositionally biased region" description="Low complexity" evidence="1">
    <location>
        <begin position="295"/>
        <end position="310"/>
    </location>
</feature>
<dbReference type="AlphaFoldDB" id="Q3JGV4"/>
<dbReference type="EMBL" id="CP000125">
    <property type="protein sequence ID" value="ABA52659.1"/>
    <property type="molecule type" value="Genomic_DNA"/>
</dbReference>
<feature type="region of interest" description="Disordered" evidence="1">
    <location>
        <begin position="246"/>
        <end position="325"/>
    </location>
</feature>
<name>Q3JGV4_BURP1</name>
<evidence type="ECO:0000256" key="1">
    <source>
        <dbReference type="SAM" id="MobiDB-lite"/>
    </source>
</evidence>
<dbReference type="Proteomes" id="UP000002700">
    <property type="component" value="Chromosome II"/>
</dbReference>
<evidence type="ECO:0000313" key="2">
    <source>
        <dbReference type="EMBL" id="ABA52659.1"/>
    </source>
</evidence>
<dbReference type="KEGG" id="bpm:BURPS1710b_A2049"/>
<protein>
    <submittedName>
        <fullName evidence="2">Uncharacterized protein</fullName>
    </submittedName>
</protein>
<feature type="region of interest" description="Disordered" evidence="1">
    <location>
        <begin position="76"/>
        <end position="101"/>
    </location>
</feature>
<accession>Q3JGV4</accession>
<reference evidence="2 3" key="1">
    <citation type="submission" date="2005-09" db="EMBL/GenBank/DDBJ databases">
        <authorList>
            <person name="Woods D.E."/>
            <person name="Nierman W.C."/>
        </authorList>
    </citation>
    <scope>NUCLEOTIDE SEQUENCE [LARGE SCALE GENOMIC DNA]</scope>
    <source>
        <strain evidence="2 3">1710b</strain>
    </source>
</reference>
<dbReference type="HOGENOM" id="CLU_854382_0_0_4"/>
<feature type="compositionally biased region" description="Basic and acidic residues" evidence="1">
    <location>
        <begin position="83"/>
        <end position="97"/>
    </location>
</feature>
<evidence type="ECO:0000313" key="3">
    <source>
        <dbReference type="Proteomes" id="UP000002700"/>
    </source>
</evidence>
<organism evidence="2 3">
    <name type="scientific">Burkholderia pseudomallei (strain 1710b)</name>
    <dbReference type="NCBI Taxonomy" id="320372"/>
    <lineage>
        <taxon>Bacteria</taxon>
        <taxon>Pseudomonadati</taxon>
        <taxon>Pseudomonadota</taxon>
        <taxon>Betaproteobacteria</taxon>
        <taxon>Burkholderiales</taxon>
        <taxon>Burkholderiaceae</taxon>
        <taxon>Burkholderia</taxon>
        <taxon>pseudomallei group</taxon>
    </lineage>
</organism>
<feature type="compositionally biased region" description="Low complexity" evidence="1">
    <location>
        <begin position="276"/>
        <end position="288"/>
    </location>
</feature>
<sequence length="325" mass="35027">MRPGPGARTRGARRACRGARRAPLALPRMRRLCRVSARRTCDAQRDEHSDADIERRASRIGACPAACSVRSSVHVRGGRRRRADREPRVEQRDREPAGDLQHAAVRAARQPVGERAQRRFAARRLQMGERLQKPRFIVHGPARATATRVERMAGIAHQEAHQHVEMHEAVGAQAGRSQHVAPRLPAASRAVVGIGARLQPSANRGQHDPRRIDVARAGIGLGVGIGKRCAVQGGVREMHGGTSGIRCGARASGEPRVGVRRRGRQRAGPSHSRTCAARSGRRASLAGADGVPMYSKPMSRSSAPKPSASRIAGSYESAPVAQKPP</sequence>
<gene>
    <name evidence="2" type="ordered locus">BURPS1710b_A2049</name>
</gene>
<dbReference type="EnsemblBacteria" id="ABA52659">
    <property type="protein sequence ID" value="ABA52659"/>
    <property type="gene ID" value="BURPS1710b_A2049"/>
</dbReference>